<keyword evidence="2" id="KW-0680">Restriction system</keyword>
<sequence>MSLLPFDAFLKNVSSKPYQITKAGYLEEGKYPVVDQGQKFITGYSNNDEKVFKNDESVIIFGDHTRLIKYVDFDFVIGADGTKVLIPVDDSIDTKYAYYHLLSTKIENLGYSRHYKLLKEKTFVKPSMEKQQEIVKALDKAKELIGLRQEALDKLDELAQSVFIDMFGDPILNPNNLVIKKLDDVSQKITDGEHGTVARTETGRMYLMARNISKLGELDLTELSFISEESHNKIFKRCNAEYNDLLLVCVGATIGKCTLVPDMKDFSLARSVALIKPIKTEMNSKYLLYFFKTEFMRRQIEKSSNASAQAGLYTGAIKKMKIMIPSLNLQKKFASIIEKLEVQKSYYKVELDKLQENFDALLAQNFEG</sequence>
<evidence type="ECO:0000259" key="4">
    <source>
        <dbReference type="Pfam" id="PF01420"/>
    </source>
</evidence>
<dbReference type="InterPro" id="IPR000055">
    <property type="entry name" value="Restrct_endonuc_typeI_TRD"/>
</dbReference>
<dbReference type="PANTHER" id="PTHR30408:SF12">
    <property type="entry name" value="TYPE I RESTRICTION ENZYME MJAVIII SPECIFICITY SUBUNIT"/>
    <property type="match status" value="1"/>
</dbReference>
<keyword evidence="3" id="KW-0238">DNA-binding</keyword>
<evidence type="ECO:0000313" key="6">
    <source>
        <dbReference type="Proteomes" id="UP000593836"/>
    </source>
</evidence>
<dbReference type="SUPFAM" id="SSF116734">
    <property type="entry name" value="DNA methylase specificity domain"/>
    <property type="match status" value="2"/>
</dbReference>
<dbReference type="GO" id="GO:0004519">
    <property type="term" value="F:endonuclease activity"/>
    <property type="evidence" value="ECO:0007669"/>
    <property type="project" value="UniProtKB-KW"/>
</dbReference>
<reference evidence="5 6" key="1">
    <citation type="submission" date="2020-05" db="EMBL/GenBank/DDBJ databases">
        <title>Sulfurimonas marisnigri, sp. nov., and Sulfurimonas baltica, sp. nov., manganese oxide reducing chemolithoautotrophs of the class Epsilonproteobacteria isolated from the pelagic redoxclines of the Black and Baltic Seas and emended description of the genus Sulfurimonas.</title>
        <authorList>
            <person name="Henkel J.V."/>
            <person name="Laudan C."/>
            <person name="Werner J."/>
            <person name="Neu T."/>
            <person name="Plewe S."/>
            <person name="Sproer C."/>
            <person name="Bunk B."/>
            <person name="Schulz-Vogt H.N."/>
        </authorList>
    </citation>
    <scope>NUCLEOTIDE SEQUENCE [LARGE SCALE GENOMIC DNA]</scope>
    <source>
        <strain evidence="5 6">SoZ1</strain>
    </source>
</reference>
<evidence type="ECO:0000256" key="3">
    <source>
        <dbReference type="ARBA" id="ARBA00023125"/>
    </source>
</evidence>
<dbReference type="Proteomes" id="UP000593836">
    <property type="component" value="Chromosome"/>
</dbReference>
<dbReference type="EMBL" id="CP054493">
    <property type="protein sequence ID" value="QOY55325.1"/>
    <property type="molecule type" value="Genomic_DNA"/>
</dbReference>
<accession>A0A7S7M1Q8</accession>
<organism evidence="5 6">
    <name type="scientific">Candidatus Sulfurimonas marisnigri</name>
    <dbReference type="NCBI Taxonomy" id="2740405"/>
    <lineage>
        <taxon>Bacteria</taxon>
        <taxon>Pseudomonadati</taxon>
        <taxon>Campylobacterota</taxon>
        <taxon>Epsilonproteobacteria</taxon>
        <taxon>Campylobacterales</taxon>
        <taxon>Sulfurimonadaceae</taxon>
        <taxon>Sulfurimonas</taxon>
    </lineage>
</organism>
<dbReference type="Gene3D" id="3.90.220.20">
    <property type="entry name" value="DNA methylase specificity domains"/>
    <property type="match status" value="2"/>
</dbReference>
<keyword evidence="5" id="KW-0540">Nuclease</keyword>
<name>A0A7S7M1Q8_9BACT</name>
<dbReference type="PANTHER" id="PTHR30408">
    <property type="entry name" value="TYPE-1 RESTRICTION ENZYME ECOKI SPECIFICITY PROTEIN"/>
    <property type="match status" value="1"/>
</dbReference>
<dbReference type="CDD" id="cd17246">
    <property type="entry name" value="RMtype1_S_SonII-TRD2-CR2_like"/>
    <property type="match status" value="1"/>
</dbReference>
<keyword evidence="5" id="KW-0378">Hydrolase</keyword>
<dbReference type="InterPro" id="IPR044946">
    <property type="entry name" value="Restrct_endonuc_typeI_TRD_sf"/>
</dbReference>
<proteinExistence type="inferred from homology"/>
<feature type="domain" description="Type I restriction modification DNA specificity" evidence="4">
    <location>
        <begin position="16"/>
        <end position="155"/>
    </location>
</feature>
<keyword evidence="6" id="KW-1185">Reference proteome</keyword>
<dbReference type="REBASE" id="453088">
    <property type="entry name" value="S.SspSoZ1ORF3555P"/>
</dbReference>
<dbReference type="GO" id="GO:0003677">
    <property type="term" value="F:DNA binding"/>
    <property type="evidence" value="ECO:0007669"/>
    <property type="project" value="UniProtKB-KW"/>
</dbReference>
<dbReference type="InterPro" id="IPR052021">
    <property type="entry name" value="Type-I_RS_S_subunit"/>
</dbReference>
<keyword evidence="5" id="KW-0255">Endonuclease</keyword>
<dbReference type="Pfam" id="PF01420">
    <property type="entry name" value="Methylase_S"/>
    <property type="match status" value="2"/>
</dbReference>
<gene>
    <name evidence="5" type="ORF">HUE87_03550</name>
</gene>
<dbReference type="GO" id="GO:0009307">
    <property type="term" value="P:DNA restriction-modification system"/>
    <property type="evidence" value="ECO:0007669"/>
    <property type="project" value="UniProtKB-KW"/>
</dbReference>
<dbReference type="KEGG" id="smas:HUE87_03550"/>
<comment type="similarity">
    <text evidence="1">Belongs to the type-I restriction system S methylase family.</text>
</comment>
<dbReference type="AlphaFoldDB" id="A0A7S7M1Q8"/>
<evidence type="ECO:0000256" key="1">
    <source>
        <dbReference type="ARBA" id="ARBA00010923"/>
    </source>
</evidence>
<protein>
    <submittedName>
        <fullName evidence="5">Restriction endonuclease subunit S</fullName>
    </submittedName>
</protein>
<evidence type="ECO:0000313" key="5">
    <source>
        <dbReference type="EMBL" id="QOY55325.1"/>
    </source>
</evidence>
<evidence type="ECO:0000256" key="2">
    <source>
        <dbReference type="ARBA" id="ARBA00022747"/>
    </source>
</evidence>
<dbReference type="RefSeq" id="WP_194367367.1">
    <property type="nucleotide sequence ID" value="NZ_CP054493.1"/>
</dbReference>
<feature type="domain" description="Type I restriction modification DNA specificity" evidence="4">
    <location>
        <begin position="229"/>
        <end position="341"/>
    </location>
</feature>